<keyword evidence="1" id="KW-1133">Transmembrane helix</keyword>
<evidence type="ECO:0000256" key="1">
    <source>
        <dbReference type="SAM" id="Phobius"/>
    </source>
</evidence>
<accession>A0A0G0MM61</accession>
<feature type="transmembrane region" description="Helical" evidence="1">
    <location>
        <begin position="124"/>
        <end position="143"/>
    </location>
</feature>
<name>A0A0G0MM61_9BACT</name>
<protein>
    <submittedName>
        <fullName evidence="2">Uncharacterized protein</fullName>
    </submittedName>
</protein>
<feature type="transmembrane region" description="Helical" evidence="1">
    <location>
        <begin position="149"/>
        <end position="168"/>
    </location>
</feature>
<organism evidence="2 3">
    <name type="scientific">Candidatus Uhrbacteria bacterium GW2011_GWF2_39_13</name>
    <dbReference type="NCBI Taxonomy" id="1618995"/>
    <lineage>
        <taxon>Bacteria</taxon>
        <taxon>Candidatus Uhriibacteriota</taxon>
    </lineage>
</organism>
<proteinExistence type="predicted"/>
<reference evidence="2 3" key="1">
    <citation type="journal article" date="2015" name="Nature">
        <title>rRNA introns, odd ribosomes, and small enigmatic genomes across a large radiation of phyla.</title>
        <authorList>
            <person name="Brown C.T."/>
            <person name="Hug L.A."/>
            <person name="Thomas B.C."/>
            <person name="Sharon I."/>
            <person name="Castelle C.J."/>
            <person name="Singh A."/>
            <person name="Wilkins M.J."/>
            <person name="Williams K.H."/>
            <person name="Banfield J.F."/>
        </authorList>
    </citation>
    <scope>NUCLEOTIDE SEQUENCE [LARGE SCALE GENOMIC DNA]</scope>
</reference>
<sequence>MILFYRLSSFVATFIGALGFFALFLGWSHPYVAVSLSTFFIAVVLARLLGWHLRTFQFWHLLGTPTLFFLSSFGPFFLLEHFLTKVVLTVLVVFFLFLFVEHVFSFTHLPMNYQPFTLEYLSQLLHILSVFFLSTLGFGLSLFLHTPLWFLSVIFFFILFFIVYGTLWAGKIDPQRARPYAFAGALLTTELFASLSFLPTGFYSNAAFLALGVYVFLGLSRAHALHKLSREILKRYLILFFFLSVLIVLTSQWV</sequence>
<evidence type="ECO:0000313" key="2">
    <source>
        <dbReference type="EMBL" id="KKR05124.1"/>
    </source>
</evidence>
<feature type="transmembrane region" description="Helical" evidence="1">
    <location>
        <begin position="31"/>
        <end position="51"/>
    </location>
</feature>
<gene>
    <name evidence="2" type="ORF">UT30_C0001G0083</name>
</gene>
<feature type="transmembrane region" description="Helical" evidence="1">
    <location>
        <begin position="85"/>
        <end position="104"/>
    </location>
</feature>
<feature type="transmembrane region" description="Helical" evidence="1">
    <location>
        <begin position="236"/>
        <end position="253"/>
    </location>
</feature>
<keyword evidence="1" id="KW-0472">Membrane</keyword>
<keyword evidence="1" id="KW-0812">Transmembrane</keyword>
<feature type="transmembrane region" description="Helical" evidence="1">
    <location>
        <begin position="206"/>
        <end position="224"/>
    </location>
</feature>
<feature type="transmembrane region" description="Helical" evidence="1">
    <location>
        <begin position="58"/>
        <end position="79"/>
    </location>
</feature>
<feature type="transmembrane region" description="Helical" evidence="1">
    <location>
        <begin position="180"/>
        <end position="200"/>
    </location>
</feature>
<feature type="transmembrane region" description="Helical" evidence="1">
    <location>
        <begin position="7"/>
        <end position="25"/>
    </location>
</feature>
<comment type="caution">
    <text evidence="2">The sequence shown here is derived from an EMBL/GenBank/DDBJ whole genome shotgun (WGS) entry which is preliminary data.</text>
</comment>
<dbReference type="AlphaFoldDB" id="A0A0G0MM61"/>
<evidence type="ECO:0000313" key="3">
    <source>
        <dbReference type="Proteomes" id="UP000033935"/>
    </source>
</evidence>
<dbReference type="EMBL" id="LBWG01000001">
    <property type="protein sequence ID" value="KKR05124.1"/>
    <property type="molecule type" value="Genomic_DNA"/>
</dbReference>
<dbReference type="Proteomes" id="UP000033935">
    <property type="component" value="Unassembled WGS sequence"/>
</dbReference>